<comment type="caution">
    <text evidence="8">The sequence shown here is derived from an EMBL/GenBank/DDBJ whole genome shotgun (WGS) entry which is preliminary data.</text>
</comment>
<gene>
    <name evidence="8" type="ORF">GCM10011531_06860</name>
</gene>
<dbReference type="PANTHER" id="PTHR30386">
    <property type="entry name" value="MEMBRANE FUSION SUBUNIT OF EMRAB-TOLC MULTIDRUG EFFLUX PUMP"/>
    <property type="match status" value="1"/>
</dbReference>
<protein>
    <submittedName>
        <fullName evidence="8">Hemolysin</fullName>
    </submittedName>
</protein>
<dbReference type="GO" id="GO:0016020">
    <property type="term" value="C:membrane"/>
    <property type="evidence" value="ECO:0007669"/>
    <property type="project" value="UniProtKB-SubCell"/>
</dbReference>
<dbReference type="EMBL" id="BMIC01000001">
    <property type="protein sequence ID" value="GFZ79614.1"/>
    <property type="molecule type" value="Genomic_DNA"/>
</dbReference>
<dbReference type="PRINTS" id="PR01490">
    <property type="entry name" value="RTXTOXIND"/>
</dbReference>
<proteinExistence type="predicted"/>
<dbReference type="InterPro" id="IPR058624">
    <property type="entry name" value="MdtA-like_HH"/>
</dbReference>
<dbReference type="AlphaFoldDB" id="A0A8J2TPF1"/>
<dbReference type="Gene3D" id="1.10.287.470">
    <property type="entry name" value="Helix hairpin bin"/>
    <property type="match status" value="1"/>
</dbReference>
<sequence length="466" mass="53896">MLENKDKKKDSVKNRNDELQEKLDNLTAKLFENNDNNESIESIELRSEEVQEILTEVPHWMIRWGNVLFLFLILMLLFVSWFVKYPDIIPSEAVITTVIPPQKEYAKITGEIDAILVKDNQEVRKNEPLAIIENTANYKDVYKLKSLIDTIQASSSKPFEFSIDSLPILFLGDIESQFALFENNYVQYKLNKELEPFSNEALANSYSISELNRRLQSLKSQRDINKTELEFKKKDLNRQQILFDKGVISAQDYENKQLEFAQAERNYKNFEASISQIREGISNAHKTSKGTEINRVKEEMTLLKSVIQSFNQLKKAIKDWEDIYVLKSNIEGKVSFLNYWNANQTVNQGDLVFTIIPSKNSSYIAKLKTPAQNSGKIKIGQSVNIKLDNYLDAEFGILEGNVKSVSVIPNQDGLYLIDVSLPEKLITSYNKEIDFKQEMTGSAEIITEDLRLIERFFYQLRDVFQR</sequence>
<evidence type="ECO:0000256" key="3">
    <source>
        <dbReference type="ARBA" id="ARBA00022989"/>
    </source>
</evidence>
<evidence type="ECO:0000256" key="6">
    <source>
        <dbReference type="SAM" id="Phobius"/>
    </source>
</evidence>
<keyword evidence="2 6" id="KW-0812">Transmembrane</keyword>
<comment type="subcellular location">
    <subcellularLocation>
        <location evidence="1">Membrane</location>
        <topology evidence="1">Single-pass membrane protein</topology>
    </subcellularLocation>
</comment>
<feature type="domain" description="Multidrug resistance protein MdtA-like alpha-helical hairpin" evidence="7">
    <location>
        <begin position="215"/>
        <end position="276"/>
    </location>
</feature>
<dbReference type="Proteomes" id="UP000598120">
    <property type="component" value="Unassembled WGS sequence"/>
</dbReference>
<keyword evidence="9" id="KW-1185">Reference proteome</keyword>
<evidence type="ECO:0000256" key="5">
    <source>
        <dbReference type="SAM" id="Coils"/>
    </source>
</evidence>
<name>A0A8J2TPF1_9FLAO</name>
<evidence type="ECO:0000256" key="2">
    <source>
        <dbReference type="ARBA" id="ARBA00022692"/>
    </source>
</evidence>
<dbReference type="RefSeq" id="WP_188604935.1">
    <property type="nucleotide sequence ID" value="NZ_BMIC01000001.1"/>
</dbReference>
<evidence type="ECO:0000313" key="9">
    <source>
        <dbReference type="Proteomes" id="UP000598120"/>
    </source>
</evidence>
<organism evidence="8 9">
    <name type="scientific">Aquaticitalea lipolytica</name>
    <dbReference type="NCBI Taxonomy" id="1247562"/>
    <lineage>
        <taxon>Bacteria</taxon>
        <taxon>Pseudomonadati</taxon>
        <taxon>Bacteroidota</taxon>
        <taxon>Flavobacteriia</taxon>
        <taxon>Flavobacteriales</taxon>
        <taxon>Flavobacteriaceae</taxon>
        <taxon>Aquaticitalea</taxon>
    </lineage>
</organism>
<keyword evidence="3 6" id="KW-1133">Transmembrane helix</keyword>
<dbReference type="Pfam" id="PF25876">
    <property type="entry name" value="HH_MFP_RND"/>
    <property type="match status" value="1"/>
</dbReference>
<dbReference type="InterPro" id="IPR050739">
    <property type="entry name" value="MFP"/>
</dbReference>
<evidence type="ECO:0000259" key="7">
    <source>
        <dbReference type="Pfam" id="PF25876"/>
    </source>
</evidence>
<evidence type="ECO:0000256" key="1">
    <source>
        <dbReference type="ARBA" id="ARBA00004167"/>
    </source>
</evidence>
<keyword evidence="5" id="KW-0175">Coiled coil</keyword>
<keyword evidence="4 6" id="KW-0472">Membrane</keyword>
<accession>A0A8J2TPF1</accession>
<dbReference type="Gene3D" id="2.40.30.170">
    <property type="match status" value="1"/>
</dbReference>
<evidence type="ECO:0000313" key="8">
    <source>
        <dbReference type="EMBL" id="GFZ79614.1"/>
    </source>
</evidence>
<reference evidence="8 9" key="1">
    <citation type="journal article" date="2014" name="Int. J. Syst. Evol. Microbiol.">
        <title>Complete genome sequence of Corynebacterium casei LMG S-19264T (=DSM 44701T), isolated from a smear-ripened cheese.</title>
        <authorList>
            <consortium name="US DOE Joint Genome Institute (JGI-PGF)"/>
            <person name="Walter F."/>
            <person name="Albersmeier A."/>
            <person name="Kalinowski J."/>
            <person name="Ruckert C."/>
        </authorList>
    </citation>
    <scope>NUCLEOTIDE SEQUENCE [LARGE SCALE GENOMIC DNA]</scope>
    <source>
        <strain evidence="8 9">CGMCC 1.15295</strain>
    </source>
</reference>
<feature type="coiled-coil region" evidence="5">
    <location>
        <begin position="2"/>
        <end position="36"/>
    </location>
</feature>
<feature type="transmembrane region" description="Helical" evidence="6">
    <location>
        <begin position="64"/>
        <end position="83"/>
    </location>
</feature>
<evidence type="ECO:0000256" key="4">
    <source>
        <dbReference type="ARBA" id="ARBA00023136"/>
    </source>
</evidence>
<dbReference type="PANTHER" id="PTHR30386:SF26">
    <property type="entry name" value="TRANSPORT PROTEIN COMB"/>
    <property type="match status" value="1"/>
</dbReference>